<feature type="transmembrane region" description="Helical" evidence="1">
    <location>
        <begin position="301"/>
        <end position="318"/>
    </location>
</feature>
<evidence type="ECO:0000256" key="1">
    <source>
        <dbReference type="SAM" id="Phobius"/>
    </source>
</evidence>
<feature type="transmembrane region" description="Helical" evidence="1">
    <location>
        <begin position="238"/>
        <end position="260"/>
    </location>
</feature>
<comment type="caution">
    <text evidence="2">The sequence shown here is derived from an EMBL/GenBank/DDBJ whole genome shotgun (WGS) entry which is preliminary data.</text>
</comment>
<proteinExistence type="predicted"/>
<gene>
    <name evidence="2" type="ORF">D6T64_01750</name>
</gene>
<dbReference type="Gene3D" id="1.10.1760.20">
    <property type="match status" value="1"/>
</dbReference>
<dbReference type="EMBL" id="QZVS01000046">
    <property type="protein sequence ID" value="RJT91442.1"/>
    <property type="molecule type" value="Genomic_DNA"/>
</dbReference>
<dbReference type="Proteomes" id="UP000272015">
    <property type="component" value="Unassembled WGS sequence"/>
</dbReference>
<dbReference type="AlphaFoldDB" id="A0A3A5MQ21"/>
<feature type="transmembrane region" description="Helical" evidence="1">
    <location>
        <begin position="170"/>
        <end position="188"/>
    </location>
</feature>
<name>A0A3A5MQ21_9MICO</name>
<accession>A0A3A5MQ21</accession>
<reference evidence="2 3" key="1">
    <citation type="submission" date="2018-09" db="EMBL/GenBank/DDBJ databases">
        <title>Novel species of Cryobacterium.</title>
        <authorList>
            <person name="Liu Q."/>
            <person name="Xin Y.-H."/>
        </authorList>
    </citation>
    <scope>NUCLEOTIDE SEQUENCE [LARGE SCALE GENOMIC DNA]</scope>
    <source>
        <strain evidence="2 3">Hh39</strain>
    </source>
</reference>
<keyword evidence="1" id="KW-0812">Transmembrane</keyword>
<feature type="transmembrane region" description="Helical" evidence="1">
    <location>
        <begin position="208"/>
        <end position="226"/>
    </location>
</feature>
<evidence type="ECO:0000313" key="2">
    <source>
        <dbReference type="EMBL" id="RJT91442.1"/>
    </source>
</evidence>
<evidence type="ECO:0000313" key="3">
    <source>
        <dbReference type="Proteomes" id="UP000272015"/>
    </source>
</evidence>
<feature type="transmembrane region" description="Helical" evidence="1">
    <location>
        <begin position="139"/>
        <end position="158"/>
    </location>
</feature>
<sequence length="327" mass="34769">MERAQAPSVPLDRLVEDLQRLRNTAGDVSYAEIAARIARTREAHGTTPAAARVARSSVFDAFRPGRHRINAVLVEEIVRALGEDPVAAGLWRQRCLDAHLTGRRSAGSAIRHEADAATGLVAPQPPAAPVVPHAHDRRALTMALTIALVVGCVGVNLFGDGVVDKFQLPVWLDMIGTATAAIVVGPWHGALVGVLTNLLGGLQGNPETLPFLPVNVAGALVWGYGYRWFCRNRGPLRFLVLNVVVAISCTLVAVPINVLVYGGVAGHASDAVVGALVAIGHGLWVAVFSVNVMYSLLDKLIAGYVAVLLARFIVPLGLDCRVRRRPD</sequence>
<feature type="transmembrane region" description="Helical" evidence="1">
    <location>
        <begin position="272"/>
        <end position="294"/>
    </location>
</feature>
<keyword evidence="1" id="KW-1133">Transmembrane helix</keyword>
<organism evidence="2 3">
    <name type="scientific">Cryobacterium melibiosiphilum</name>
    <dbReference type="NCBI Taxonomy" id="995039"/>
    <lineage>
        <taxon>Bacteria</taxon>
        <taxon>Bacillati</taxon>
        <taxon>Actinomycetota</taxon>
        <taxon>Actinomycetes</taxon>
        <taxon>Micrococcales</taxon>
        <taxon>Microbacteriaceae</taxon>
        <taxon>Cryobacterium</taxon>
    </lineage>
</organism>
<protein>
    <submittedName>
        <fullName evidence="2">ECF transporter S component</fullName>
    </submittedName>
</protein>
<keyword evidence="1" id="KW-0472">Membrane</keyword>
<keyword evidence="3" id="KW-1185">Reference proteome</keyword>